<dbReference type="Gene3D" id="3.10.450.50">
    <property type="match status" value="1"/>
</dbReference>
<evidence type="ECO:0000313" key="2">
    <source>
        <dbReference type="Proteomes" id="UP000318453"/>
    </source>
</evidence>
<name>A0A5B8NP74_9CHRO</name>
<gene>
    <name evidence="1" type="ORF">FRE64_13480</name>
</gene>
<dbReference type="Pfam" id="PF10184">
    <property type="entry name" value="DUF2358"/>
    <property type="match status" value="1"/>
</dbReference>
<dbReference type="PANTHER" id="PTHR34123">
    <property type="entry name" value="OS04G0578200 PROTEIN"/>
    <property type="match status" value="1"/>
</dbReference>
<dbReference type="EMBL" id="CP042326">
    <property type="protein sequence ID" value="QDZ40864.1"/>
    <property type="molecule type" value="Genomic_DNA"/>
</dbReference>
<organism evidence="1 2">
    <name type="scientific">Euhalothece natronophila Z-M001</name>
    <dbReference type="NCBI Taxonomy" id="522448"/>
    <lineage>
        <taxon>Bacteria</taxon>
        <taxon>Bacillati</taxon>
        <taxon>Cyanobacteriota</taxon>
        <taxon>Cyanophyceae</taxon>
        <taxon>Oscillatoriophycideae</taxon>
        <taxon>Chroococcales</taxon>
        <taxon>Halothecacae</taxon>
        <taxon>Halothece cluster</taxon>
        <taxon>Euhalothece</taxon>
    </lineage>
</organism>
<dbReference type="RefSeq" id="WP_146296704.1">
    <property type="nucleotide sequence ID" value="NZ_CP042326.1"/>
</dbReference>
<evidence type="ECO:0000313" key="1">
    <source>
        <dbReference type="EMBL" id="QDZ40864.1"/>
    </source>
</evidence>
<protein>
    <submittedName>
        <fullName evidence="1">DUF2358 domain-containing protein</fullName>
    </submittedName>
</protein>
<dbReference type="InterPro" id="IPR018790">
    <property type="entry name" value="DUF2358"/>
</dbReference>
<accession>A0A5B8NP74</accession>
<dbReference type="Proteomes" id="UP000318453">
    <property type="component" value="Chromosome"/>
</dbReference>
<proteinExistence type="predicted"/>
<dbReference type="PANTHER" id="PTHR34123:SF1">
    <property type="entry name" value="OS04G0578200 PROTEIN"/>
    <property type="match status" value="1"/>
</dbReference>
<sequence>MNLIEIIKADYQQFPNNQSYNIYAEDVYFKDPLTEFRGLKRYQSLIDFIRKWFKDINLELHNIKQVEDTIHTEWTLNWTTPLPWQPRVSIPGWSELKMNSDQKIISHIDYWHCSRWEVIKQHFPL</sequence>
<dbReference type="SUPFAM" id="SSF54427">
    <property type="entry name" value="NTF2-like"/>
    <property type="match status" value="1"/>
</dbReference>
<dbReference type="KEGG" id="enn:FRE64_13480"/>
<dbReference type="AlphaFoldDB" id="A0A5B8NP74"/>
<keyword evidence="2" id="KW-1185">Reference proteome</keyword>
<dbReference type="InterPro" id="IPR032710">
    <property type="entry name" value="NTF2-like_dom_sf"/>
</dbReference>
<dbReference type="OrthoDB" id="1115105at2"/>
<reference evidence="1" key="1">
    <citation type="submission" date="2019-08" db="EMBL/GenBank/DDBJ databases">
        <title>Carotenoids and Carotenoid Binding Proteins in the Halophilic Cyanobacterium Euhalothece sp. ZM00.</title>
        <authorList>
            <person name="Cho S.M."/>
            <person name="Song J.Y."/>
            <person name="Park Y.-I."/>
        </authorList>
    </citation>
    <scope>NUCLEOTIDE SEQUENCE [LARGE SCALE GENOMIC DNA]</scope>
    <source>
        <strain evidence="1">Z-M001</strain>
    </source>
</reference>